<dbReference type="EMBL" id="MU003704">
    <property type="protein sequence ID" value="KAF2807702.1"/>
    <property type="molecule type" value="Genomic_DNA"/>
</dbReference>
<dbReference type="GO" id="GO:0046872">
    <property type="term" value="F:metal ion binding"/>
    <property type="evidence" value="ECO:0007669"/>
    <property type="project" value="UniProtKB-KW"/>
</dbReference>
<dbReference type="GO" id="GO:0016818">
    <property type="term" value="F:hydrolase activity, acting on acid anhydrides, in phosphorus-containing anhydrides"/>
    <property type="evidence" value="ECO:0007669"/>
    <property type="project" value="InterPro"/>
</dbReference>
<keyword evidence="15" id="KW-0539">Nucleus</keyword>
<keyword evidence="14" id="KW-0413">Isomerase</keyword>
<comment type="subcellular location">
    <subcellularLocation>
        <location evidence="2">Nucleus</location>
    </subcellularLocation>
</comment>
<evidence type="ECO:0000256" key="20">
    <source>
        <dbReference type="ARBA" id="ARBA00045008"/>
    </source>
</evidence>
<dbReference type="GO" id="GO:0005524">
    <property type="term" value="F:ATP binding"/>
    <property type="evidence" value="ECO:0007669"/>
    <property type="project" value="UniProtKB-KW"/>
</dbReference>
<evidence type="ECO:0000313" key="26">
    <source>
        <dbReference type="Proteomes" id="UP000504636"/>
    </source>
</evidence>
<reference evidence="27" key="2">
    <citation type="submission" date="2020-04" db="EMBL/GenBank/DDBJ databases">
        <authorList>
            <consortium name="NCBI Genome Project"/>
        </authorList>
    </citation>
    <scope>NUCLEOTIDE SEQUENCE</scope>
    <source>
        <strain evidence="27">CBS 304.34</strain>
    </source>
</reference>
<dbReference type="Gene3D" id="3.40.50.300">
    <property type="entry name" value="P-loop containing nucleotide triphosphate hydrolases"/>
    <property type="match status" value="3"/>
</dbReference>
<dbReference type="InterPro" id="IPR045028">
    <property type="entry name" value="DinG/Rad3-like"/>
</dbReference>
<dbReference type="OrthoDB" id="267079at2759"/>
<evidence type="ECO:0000259" key="24">
    <source>
        <dbReference type="PROSITE" id="PS51193"/>
    </source>
</evidence>
<keyword evidence="9 25" id="KW-0347">Helicase</keyword>
<feature type="domain" description="Helicase ATP-binding" evidence="24">
    <location>
        <begin position="2"/>
        <end position="423"/>
    </location>
</feature>
<evidence type="ECO:0000256" key="14">
    <source>
        <dbReference type="ARBA" id="ARBA00023235"/>
    </source>
</evidence>
<dbReference type="InterPro" id="IPR013020">
    <property type="entry name" value="Rad3/Chl1-like"/>
</dbReference>
<dbReference type="GeneID" id="54458868"/>
<evidence type="ECO:0000256" key="4">
    <source>
        <dbReference type="ARBA" id="ARBA00016387"/>
    </source>
</evidence>
<keyword evidence="12" id="KW-0411">Iron-sulfur</keyword>
<dbReference type="SUPFAM" id="SSF52540">
    <property type="entry name" value="P-loop containing nucleoside triphosphate hydrolases"/>
    <property type="match status" value="1"/>
</dbReference>
<dbReference type="EC" id="5.6.2.3" evidence="18"/>
<reference evidence="25 27" key="1">
    <citation type="journal article" date="2020" name="Stud. Mycol.">
        <title>101 Dothideomycetes genomes: a test case for predicting lifestyles and emergence of pathogens.</title>
        <authorList>
            <person name="Haridas S."/>
            <person name="Albert R."/>
            <person name="Binder M."/>
            <person name="Bloem J."/>
            <person name="Labutti K."/>
            <person name="Salamov A."/>
            <person name="Andreopoulos B."/>
            <person name="Baker S."/>
            <person name="Barry K."/>
            <person name="Bills G."/>
            <person name="Bluhm B."/>
            <person name="Cannon C."/>
            <person name="Castanera R."/>
            <person name="Culley D."/>
            <person name="Daum C."/>
            <person name="Ezra D."/>
            <person name="Gonzalez J."/>
            <person name="Henrissat B."/>
            <person name="Kuo A."/>
            <person name="Liang C."/>
            <person name="Lipzen A."/>
            <person name="Lutzoni F."/>
            <person name="Magnuson J."/>
            <person name="Mondo S."/>
            <person name="Nolan M."/>
            <person name="Ohm R."/>
            <person name="Pangilinan J."/>
            <person name="Park H.-J."/>
            <person name="Ramirez L."/>
            <person name="Alfaro M."/>
            <person name="Sun H."/>
            <person name="Tritt A."/>
            <person name="Yoshinaga Y."/>
            <person name="Zwiers L.-H."/>
            <person name="Turgeon B."/>
            <person name="Goodwin S."/>
            <person name="Spatafora J."/>
            <person name="Crous P."/>
            <person name="Grigoriev I."/>
        </authorList>
    </citation>
    <scope>NUCLEOTIDE SEQUENCE</scope>
    <source>
        <strain evidence="25 27">CBS 304.34</strain>
    </source>
</reference>
<evidence type="ECO:0000256" key="8">
    <source>
        <dbReference type="ARBA" id="ARBA00022801"/>
    </source>
</evidence>
<keyword evidence="7" id="KW-0547">Nucleotide-binding</keyword>
<comment type="function">
    <text evidence="21">ATP-dependent DNA helicase important for chromosome transmission and normal cell cycle progression in G(2)/M. May have a role in changing DNA topology to allow the loading of proteins involved in maintaining sister chromatid cohesion in the vicinity of the centromeres. Has a specific role in chromosome segregation during meiosis II.</text>
</comment>
<reference evidence="27" key="3">
    <citation type="submission" date="2025-04" db="UniProtKB">
        <authorList>
            <consortium name="RefSeq"/>
        </authorList>
    </citation>
    <scope>IDENTIFICATION</scope>
    <source>
        <strain evidence="27">CBS 304.34</strain>
    </source>
</reference>
<keyword evidence="8" id="KW-0378">Hydrolase</keyword>
<dbReference type="PANTHER" id="PTHR11472">
    <property type="entry name" value="DNA REPAIR DEAD HELICASE RAD3/XP-D SUBFAMILY MEMBER"/>
    <property type="match status" value="1"/>
</dbReference>
<dbReference type="GO" id="GO:0003677">
    <property type="term" value="F:DNA binding"/>
    <property type="evidence" value="ECO:0007669"/>
    <property type="project" value="UniProtKB-KW"/>
</dbReference>
<evidence type="ECO:0000256" key="12">
    <source>
        <dbReference type="ARBA" id="ARBA00023014"/>
    </source>
</evidence>
<dbReference type="SMART" id="SM00488">
    <property type="entry name" value="DEXDc2"/>
    <property type="match status" value="1"/>
</dbReference>
<dbReference type="RefSeq" id="XP_033574666.1">
    <property type="nucleotide sequence ID" value="XM_033717975.1"/>
</dbReference>
<evidence type="ECO:0000256" key="19">
    <source>
        <dbReference type="ARBA" id="ARBA00044998"/>
    </source>
</evidence>
<evidence type="ECO:0000256" key="2">
    <source>
        <dbReference type="ARBA" id="ARBA00004123"/>
    </source>
</evidence>
<dbReference type="SMART" id="SM00491">
    <property type="entry name" value="HELICc2"/>
    <property type="match status" value="1"/>
</dbReference>
<dbReference type="InterPro" id="IPR010614">
    <property type="entry name" value="RAD3-like_helicase_DEAD"/>
</dbReference>
<dbReference type="GO" id="GO:0005634">
    <property type="term" value="C:nucleus"/>
    <property type="evidence" value="ECO:0007669"/>
    <property type="project" value="UniProtKB-SubCell"/>
</dbReference>
<evidence type="ECO:0000313" key="25">
    <source>
        <dbReference type="EMBL" id="KAF2807702.1"/>
    </source>
</evidence>
<keyword evidence="11" id="KW-0408">Iron</keyword>
<dbReference type="InterPro" id="IPR027417">
    <property type="entry name" value="P-loop_NTPase"/>
</dbReference>
<dbReference type="GO" id="GO:0043139">
    <property type="term" value="F:5'-3' DNA helicase activity"/>
    <property type="evidence" value="ECO:0007669"/>
    <property type="project" value="UniProtKB-EC"/>
</dbReference>
<dbReference type="Pfam" id="PF06733">
    <property type="entry name" value="DEAD_2"/>
    <property type="match status" value="1"/>
</dbReference>
<evidence type="ECO:0000256" key="9">
    <source>
        <dbReference type="ARBA" id="ARBA00022806"/>
    </source>
</evidence>
<dbReference type="AlphaFoldDB" id="A0A6A6YFX5"/>
<name>A0A6A6YFX5_9PEZI</name>
<feature type="region of interest" description="Disordered" evidence="23">
    <location>
        <begin position="111"/>
        <end position="135"/>
    </location>
</feature>
<keyword evidence="10" id="KW-0067">ATP-binding</keyword>
<evidence type="ECO:0000256" key="22">
    <source>
        <dbReference type="ARBA" id="ARBA00048954"/>
    </source>
</evidence>
<evidence type="ECO:0000256" key="15">
    <source>
        <dbReference type="ARBA" id="ARBA00023242"/>
    </source>
</evidence>
<evidence type="ECO:0000256" key="21">
    <source>
        <dbReference type="ARBA" id="ARBA00045702"/>
    </source>
</evidence>
<dbReference type="InterPro" id="IPR006555">
    <property type="entry name" value="ATP-dep_Helicase_C"/>
</dbReference>
<evidence type="ECO:0000313" key="27">
    <source>
        <dbReference type="RefSeq" id="XP_033574666.1"/>
    </source>
</evidence>
<dbReference type="GO" id="GO:0034085">
    <property type="term" value="P:establishment of sister chromatid cohesion"/>
    <property type="evidence" value="ECO:0007669"/>
    <property type="project" value="TreeGrafter"/>
</dbReference>
<dbReference type="PANTHER" id="PTHR11472:SF41">
    <property type="entry name" value="ATP-DEPENDENT DNA HELICASE DDX11-RELATED"/>
    <property type="match status" value="1"/>
</dbReference>
<dbReference type="FunFam" id="3.40.50.300:FF:002774">
    <property type="entry name" value="ATP-dependent DNA helicase chl1"/>
    <property type="match status" value="1"/>
</dbReference>
<evidence type="ECO:0000256" key="11">
    <source>
        <dbReference type="ARBA" id="ARBA00023004"/>
    </source>
</evidence>
<keyword evidence="26" id="KW-1185">Reference proteome</keyword>
<keyword evidence="16" id="KW-0131">Cell cycle</keyword>
<evidence type="ECO:0000256" key="18">
    <source>
        <dbReference type="ARBA" id="ARBA00044969"/>
    </source>
</evidence>
<dbReference type="PROSITE" id="PS51193">
    <property type="entry name" value="HELICASE_ATP_BIND_2"/>
    <property type="match status" value="1"/>
</dbReference>
<comment type="catalytic activity">
    <reaction evidence="22">
        <text>ATP + H2O = ADP + phosphate + H(+)</text>
        <dbReference type="Rhea" id="RHEA:13065"/>
        <dbReference type="ChEBI" id="CHEBI:15377"/>
        <dbReference type="ChEBI" id="CHEBI:15378"/>
        <dbReference type="ChEBI" id="CHEBI:30616"/>
        <dbReference type="ChEBI" id="CHEBI:43474"/>
        <dbReference type="ChEBI" id="CHEBI:456216"/>
        <dbReference type="EC" id="5.6.2.3"/>
    </reaction>
</comment>
<evidence type="ECO:0000256" key="17">
    <source>
        <dbReference type="ARBA" id="ARBA00029709"/>
    </source>
</evidence>
<dbReference type="Pfam" id="PF13307">
    <property type="entry name" value="Helicase_C_2"/>
    <property type="match status" value="1"/>
</dbReference>
<dbReference type="InterPro" id="IPR014013">
    <property type="entry name" value="Helic_SF1/SF2_ATP-bd_DinG/Rad3"/>
</dbReference>
<evidence type="ECO:0000256" key="6">
    <source>
        <dbReference type="ARBA" id="ARBA00022723"/>
    </source>
</evidence>
<dbReference type="NCBIfam" id="TIGR00604">
    <property type="entry name" value="rad3"/>
    <property type="match status" value="1"/>
</dbReference>
<gene>
    <name evidence="25 27" type="ORF">BDZ99DRAFT_446517</name>
</gene>
<comment type="cofactor">
    <cofactor evidence="1">
        <name>[4Fe-4S] cluster</name>
        <dbReference type="ChEBI" id="CHEBI:49883"/>
    </cofactor>
</comment>
<evidence type="ECO:0000256" key="5">
    <source>
        <dbReference type="ARBA" id="ARBA00017386"/>
    </source>
</evidence>
<dbReference type="GO" id="GO:0006139">
    <property type="term" value="P:nucleobase-containing compound metabolic process"/>
    <property type="evidence" value="ECO:0007669"/>
    <property type="project" value="InterPro"/>
</dbReference>
<evidence type="ECO:0000256" key="23">
    <source>
        <dbReference type="SAM" id="MobiDB-lite"/>
    </source>
</evidence>
<protein>
    <recommendedName>
        <fullName evidence="5">ATP-dependent DNA helicase CHL1</fullName>
        <ecNumber evidence="18">5.6.2.3</ecNumber>
    </recommendedName>
    <alternativeName>
        <fullName evidence="4">ATP-dependent DNA helicase chl1</fullName>
    </alternativeName>
    <alternativeName>
        <fullName evidence="17">Chromosome loss protein 1</fullName>
    </alternativeName>
    <alternativeName>
        <fullName evidence="19 20">DNA 5'-3' helicase CHL1</fullName>
    </alternativeName>
</protein>
<proteinExistence type="inferred from homology"/>
<dbReference type="InterPro" id="IPR006554">
    <property type="entry name" value="Helicase-like_DEXD_c2"/>
</dbReference>
<evidence type="ECO:0000256" key="13">
    <source>
        <dbReference type="ARBA" id="ARBA00023125"/>
    </source>
</evidence>
<dbReference type="GO" id="GO:0051536">
    <property type="term" value="F:iron-sulfur cluster binding"/>
    <property type="evidence" value="ECO:0007669"/>
    <property type="project" value="UniProtKB-KW"/>
</dbReference>
<comment type="similarity">
    <text evidence="3">Belongs to the DEAD box helicase family. DEAH subfamily. DDX11/CHL1 sub-subfamily.</text>
</comment>
<evidence type="ECO:0000256" key="16">
    <source>
        <dbReference type="ARBA" id="ARBA00023306"/>
    </source>
</evidence>
<dbReference type="Proteomes" id="UP000504636">
    <property type="component" value="Unplaced"/>
</dbReference>
<keyword evidence="13" id="KW-0238">DNA-binding</keyword>
<evidence type="ECO:0000256" key="7">
    <source>
        <dbReference type="ARBA" id="ARBA00022741"/>
    </source>
</evidence>
<evidence type="ECO:0000256" key="1">
    <source>
        <dbReference type="ARBA" id="ARBA00001966"/>
    </source>
</evidence>
<keyword evidence="6" id="KW-0479">Metal-binding</keyword>
<accession>A0A6A6YFX5</accession>
<evidence type="ECO:0000256" key="3">
    <source>
        <dbReference type="ARBA" id="ARBA00008435"/>
    </source>
</evidence>
<organism evidence="25">
    <name type="scientific">Mytilinidion resinicola</name>
    <dbReference type="NCBI Taxonomy" id="574789"/>
    <lineage>
        <taxon>Eukaryota</taxon>
        <taxon>Fungi</taxon>
        <taxon>Dikarya</taxon>
        <taxon>Ascomycota</taxon>
        <taxon>Pezizomycotina</taxon>
        <taxon>Dothideomycetes</taxon>
        <taxon>Pleosporomycetidae</taxon>
        <taxon>Mytilinidiales</taxon>
        <taxon>Mytilinidiaceae</taxon>
        <taxon>Mytilinidion</taxon>
    </lineage>
</organism>
<evidence type="ECO:0000256" key="10">
    <source>
        <dbReference type="ARBA" id="ARBA00022840"/>
    </source>
</evidence>
<sequence>MAQRDFHHPYQPYEIQNEFMNALYDCIESGKVGIFESPTGTGKSLSLICGSLTWLRDHKRKTFQEGLNEIEDDDEPEWMNEYARREKKQAALRHRADFESRLEKIRAREKKTKEKYKKGEPHAKRQKVAATATDEDAGEAQFLLDDYESEEESNTKFHDDSHYTGLSAETRALLEQINPSLRDQDNATDDFPDELKIFYCSRTHSQLTQFSSELKRVKMPPAIDPDDGLVTNHSGDNPSILSEEFKHLTLGSRKNLCINPKVKNLGSAIAINERCLDLQKSGVSAERKCSFLPTKETEAVVNDFRDHALAKIRDIEDLGVLGKKLGICPYYASRPAIKPCEIVTLPYPLLLQKSAREALDISLAGHVIIIDEAHNLMDAVAAINSITVSLAQLRRSREQLTVYLRKFQNKLRGKNRVYVTQTVRLLDSLIHYLLGKNANAELDGIANIGDLMAGKGVDQIDLFKLTHYLQESKLARKVDGYIAHVETHQEPAGDKQAQPSTNHLPGTKDAVPTLTHLQNFFLVLTNPSKEGQFFFSKEASPDSVSLKYMLLDPTMHFKEIVDEARAVILAGGTMSPMEDYSRQLFSYVDPSRVMTLSCGHVIPPSQLLACPIIYGPENSPFDFTFGKRESDKTLLNLGLSLLSFIQHIPDGVVVFFPSYAYLDKCVAAWKRLKQPSKPGSESSFIWNALDATKPVFMEQRSQTHSASKPTVVQNATVDSVLSAYSNAVAAGNGRGALLLSVIGGSLSEGINFSDALGRGVVVVGLPFPNPHTAEWKAKMAYIKSKAASWGQNGDVAVREFYENICMRAVNQCVGRAIRHLGDYAVILMLDRRYGEKRIQSKLPGWIRGSLLLTTPMGELTGKLDRFFESQK</sequence>